<keyword evidence="2" id="KW-0539">Nucleus</keyword>
<feature type="compositionally biased region" description="Polar residues" evidence="3">
    <location>
        <begin position="134"/>
        <end position="145"/>
    </location>
</feature>
<reference evidence="4" key="1">
    <citation type="journal article" date="2023" name="Insect Mol. Biol.">
        <title>Genome sequencing provides insights into the evolution of gene families encoding plant cell wall-degrading enzymes in longhorned beetles.</title>
        <authorList>
            <person name="Shin N.R."/>
            <person name="Okamura Y."/>
            <person name="Kirsch R."/>
            <person name="Pauchet Y."/>
        </authorList>
    </citation>
    <scope>NUCLEOTIDE SEQUENCE</scope>
    <source>
        <strain evidence="4">AMC_N1</strain>
    </source>
</reference>
<evidence type="ECO:0000256" key="3">
    <source>
        <dbReference type="SAM" id="MobiDB-lite"/>
    </source>
</evidence>
<dbReference type="PANTHER" id="PTHR31624:SF4">
    <property type="entry name" value="CHROMOSOME 16 OPEN READING FRAME 72"/>
    <property type="match status" value="1"/>
</dbReference>
<dbReference type="Pfam" id="PF15251">
    <property type="entry name" value="TAPR1-like"/>
    <property type="match status" value="1"/>
</dbReference>
<keyword evidence="5" id="KW-1185">Reference proteome</keyword>
<dbReference type="InterPro" id="IPR040308">
    <property type="entry name" value="HAPR1"/>
</dbReference>
<feature type="compositionally biased region" description="Polar residues" evidence="3">
    <location>
        <begin position="227"/>
        <end position="237"/>
    </location>
</feature>
<dbReference type="PANTHER" id="PTHR31624">
    <property type="entry name" value="UPF0472 PROTEIN C16ORF72"/>
    <property type="match status" value="1"/>
</dbReference>
<dbReference type="GO" id="GO:0005634">
    <property type="term" value="C:nucleus"/>
    <property type="evidence" value="ECO:0007669"/>
    <property type="project" value="UniProtKB-SubCell"/>
</dbReference>
<sequence length="243" mass="27042">MNGENGDENWLSSWEQQCADALEEQPNYEQSMIGETNNSQTKIWTAFQDSATAVAQLYRDRYSGEPAAIWLQFQTAAGTVTSLYRESSEGLKKINELAKQSGYQKRNNELFNWAKKEKTSDQERGPFGIPSREASPTTFKAKPSPSSTPQVIYAMIYGVLYSRLSPRPRNISPPPGVAASDAYDSNLHTFREALLTSPLSCVPRGSDLCAFIAGEMARHTKRPASPSDVTMGSPTQQKRPRYM</sequence>
<evidence type="ECO:0000256" key="2">
    <source>
        <dbReference type="ARBA" id="ARBA00023242"/>
    </source>
</evidence>
<accession>A0AAV8YZI7</accession>
<comment type="caution">
    <text evidence="4">The sequence shown here is derived from an EMBL/GenBank/DDBJ whole genome shotgun (WGS) entry which is preliminary data.</text>
</comment>
<organism evidence="4 5">
    <name type="scientific">Aromia moschata</name>
    <dbReference type="NCBI Taxonomy" id="1265417"/>
    <lineage>
        <taxon>Eukaryota</taxon>
        <taxon>Metazoa</taxon>
        <taxon>Ecdysozoa</taxon>
        <taxon>Arthropoda</taxon>
        <taxon>Hexapoda</taxon>
        <taxon>Insecta</taxon>
        <taxon>Pterygota</taxon>
        <taxon>Neoptera</taxon>
        <taxon>Endopterygota</taxon>
        <taxon>Coleoptera</taxon>
        <taxon>Polyphaga</taxon>
        <taxon>Cucujiformia</taxon>
        <taxon>Chrysomeloidea</taxon>
        <taxon>Cerambycidae</taxon>
        <taxon>Cerambycinae</taxon>
        <taxon>Callichromatini</taxon>
        <taxon>Aromia</taxon>
    </lineage>
</organism>
<dbReference type="InterPro" id="IPR029196">
    <property type="entry name" value="HAPSTR1-like"/>
</dbReference>
<gene>
    <name evidence="4" type="ORF">NQ318_013981</name>
</gene>
<evidence type="ECO:0000256" key="1">
    <source>
        <dbReference type="ARBA" id="ARBA00004123"/>
    </source>
</evidence>
<dbReference type="AlphaFoldDB" id="A0AAV8YZI7"/>
<name>A0AAV8YZI7_9CUCU</name>
<evidence type="ECO:0000313" key="4">
    <source>
        <dbReference type="EMBL" id="KAJ8956627.1"/>
    </source>
</evidence>
<protein>
    <recommendedName>
        <fullName evidence="6">Gag protein</fullName>
    </recommendedName>
</protein>
<proteinExistence type="predicted"/>
<dbReference type="EMBL" id="JAPWTK010000028">
    <property type="protein sequence ID" value="KAJ8956627.1"/>
    <property type="molecule type" value="Genomic_DNA"/>
</dbReference>
<evidence type="ECO:0000313" key="5">
    <source>
        <dbReference type="Proteomes" id="UP001162162"/>
    </source>
</evidence>
<comment type="subcellular location">
    <subcellularLocation>
        <location evidence="1">Nucleus</location>
    </subcellularLocation>
</comment>
<dbReference type="Proteomes" id="UP001162162">
    <property type="component" value="Unassembled WGS sequence"/>
</dbReference>
<feature type="region of interest" description="Disordered" evidence="3">
    <location>
        <begin position="219"/>
        <end position="243"/>
    </location>
</feature>
<feature type="region of interest" description="Disordered" evidence="3">
    <location>
        <begin position="121"/>
        <end position="145"/>
    </location>
</feature>
<evidence type="ECO:0008006" key="6">
    <source>
        <dbReference type="Google" id="ProtNLM"/>
    </source>
</evidence>